<keyword evidence="1" id="KW-0812">Transmembrane</keyword>
<keyword evidence="1" id="KW-1133">Transmembrane helix</keyword>
<proteinExistence type="predicted"/>
<protein>
    <submittedName>
        <fullName evidence="2">Uncharacterized protein</fullName>
    </submittedName>
</protein>
<feature type="transmembrane region" description="Helical" evidence="1">
    <location>
        <begin position="7"/>
        <end position="25"/>
    </location>
</feature>
<gene>
    <name evidence="2" type="ORF">SAMN06297358_0315</name>
</gene>
<name>A0A285ZQ37_9SPHI</name>
<dbReference type="EMBL" id="OCMT01000001">
    <property type="protein sequence ID" value="SOD11750.1"/>
    <property type="molecule type" value="Genomic_DNA"/>
</dbReference>
<dbReference type="RefSeq" id="WP_097127904.1">
    <property type="nucleotide sequence ID" value="NZ_OCMT01000001.1"/>
</dbReference>
<organism evidence="2 3">
    <name type="scientific">Pedobacter xixiisoli</name>
    <dbReference type="NCBI Taxonomy" id="1476464"/>
    <lineage>
        <taxon>Bacteria</taxon>
        <taxon>Pseudomonadati</taxon>
        <taxon>Bacteroidota</taxon>
        <taxon>Sphingobacteriia</taxon>
        <taxon>Sphingobacteriales</taxon>
        <taxon>Sphingobacteriaceae</taxon>
        <taxon>Pedobacter</taxon>
    </lineage>
</organism>
<keyword evidence="1" id="KW-0472">Membrane</keyword>
<dbReference type="Proteomes" id="UP000219281">
    <property type="component" value="Unassembled WGS sequence"/>
</dbReference>
<sequence length="75" mass="8691">MRILSLVTYYLSFLIAFYAVFSMVLKLSHYGWTFLSHSKMEIFTVALAIVLRVISSKLKPKIPQQEDGRTITKHL</sequence>
<reference evidence="3" key="1">
    <citation type="submission" date="2017-09" db="EMBL/GenBank/DDBJ databases">
        <authorList>
            <person name="Varghese N."/>
            <person name="Submissions S."/>
        </authorList>
    </citation>
    <scope>NUCLEOTIDE SEQUENCE [LARGE SCALE GENOMIC DNA]</scope>
    <source>
        <strain evidence="3">CGMCC 1.12803</strain>
    </source>
</reference>
<keyword evidence="3" id="KW-1185">Reference proteome</keyword>
<feature type="transmembrane region" description="Helical" evidence="1">
    <location>
        <begin position="31"/>
        <end position="54"/>
    </location>
</feature>
<evidence type="ECO:0000313" key="3">
    <source>
        <dbReference type="Proteomes" id="UP000219281"/>
    </source>
</evidence>
<evidence type="ECO:0000313" key="2">
    <source>
        <dbReference type="EMBL" id="SOD11750.1"/>
    </source>
</evidence>
<evidence type="ECO:0000256" key="1">
    <source>
        <dbReference type="SAM" id="Phobius"/>
    </source>
</evidence>
<accession>A0A285ZQ37</accession>
<dbReference type="AlphaFoldDB" id="A0A285ZQ37"/>